<evidence type="ECO:0000259" key="1">
    <source>
        <dbReference type="Pfam" id="PF00563"/>
    </source>
</evidence>
<reference evidence="2 3" key="1">
    <citation type="submission" date="2018-02" db="EMBL/GenBank/DDBJ databases">
        <title>Genome sequence of Desulfovibrio carbinolicus DSM 3852.</title>
        <authorList>
            <person name="Wilbanks E."/>
            <person name="Skennerton C.T."/>
            <person name="Orphan V.J."/>
        </authorList>
    </citation>
    <scope>NUCLEOTIDE SEQUENCE [LARGE SCALE GENOMIC DNA]</scope>
    <source>
        <strain evidence="2 3">DSM 3852</strain>
    </source>
</reference>
<evidence type="ECO:0000313" key="3">
    <source>
        <dbReference type="Proteomes" id="UP000293296"/>
    </source>
</evidence>
<dbReference type="InterPro" id="IPR035919">
    <property type="entry name" value="EAL_sf"/>
</dbReference>
<accession>A0A4P6HNK0</accession>
<dbReference type="AlphaFoldDB" id="A0A4P6HNK0"/>
<dbReference type="InterPro" id="IPR001633">
    <property type="entry name" value="EAL_dom"/>
</dbReference>
<evidence type="ECO:0000313" key="2">
    <source>
        <dbReference type="EMBL" id="QAZ66728.1"/>
    </source>
</evidence>
<dbReference type="Proteomes" id="UP000293296">
    <property type="component" value="Chromosome"/>
</dbReference>
<organism evidence="2 3">
    <name type="scientific">Solidesulfovibrio carbinolicus</name>
    <dbReference type="NCBI Taxonomy" id="296842"/>
    <lineage>
        <taxon>Bacteria</taxon>
        <taxon>Pseudomonadati</taxon>
        <taxon>Thermodesulfobacteriota</taxon>
        <taxon>Desulfovibrionia</taxon>
        <taxon>Desulfovibrionales</taxon>
        <taxon>Desulfovibrionaceae</taxon>
        <taxon>Solidesulfovibrio</taxon>
    </lineage>
</organism>
<dbReference type="Gene3D" id="3.20.20.450">
    <property type="entry name" value="EAL domain"/>
    <property type="match status" value="1"/>
</dbReference>
<keyword evidence="3" id="KW-1185">Reference proteome</keyword>
<dbReference type="EMBL" id="CP026538">
    <property type="protein sequence ID" value="QAZ66728.1"/>
    <property type="molecule type" value="Genomic_DNA"/>
</dbReference>
<dbReference type="Pfam" id="PF00563">
    <property type="entry name" value="EAL"/>
    <property type="match status" value="1"/>
</dbReference>
<dbReference type="SUPFAM" id="SSF141868">
    <property type="entry name" value="EAL domain-like"/>
    <property type="match status" value="1"/>
</dbReference>
<proteinExistence type="predicted"/>
<protein>
    <recommendedName>
        <fullName evidence="1">EAL domain-containing protein</fullName>
    </recommendedName>
</protein>
<dbReference type="KEGG" id="dcb:C3Y92_05510"/>
<gene>
    <name evidence="2" type="ORF">C3Y92_05510</name>
</gene>
<dbReference type="OrthoDB" id="5450154at2"/>
<name>A0A4P6HNK0_9BACT</name>
<feature type="domain" description="EAL" evidence="1">
    <location>
        <begin position="135"/>
        <end position="230"/>
    </location>
</feature>
<sequence>MSFLRMGAMAQTFDHTGPVVRGVRTLGEDAGVVRQDLYFRALVDLGDGGVAGIEAASMLGSRHEEASLRPALGTVDGEGDALAAWGRELREPAAYLLRGDHQQAGGNLGLSLGVLPERIIAMYDVGMLMADPARSLDVLLTAKRRGVRVLLDNFDLDNPPARFMELLPADILRVTPRQLPWHWDEAKRSEAMSSLVQFADNLLMDVAVAGVECRSYKLALKRLGVRYAQGVWKRDTAGVIPNTGYWP</sequence>